<gene>
    <name evidence="2" type="ORF">CO704_14330</name>
</gene>
<keyword evidence="1" id="KW-0472">Membrane</keyword>
<keyword evidence="1" id="KW-1133">Transmembrane helix</keyword>
<feature type="transmembrane region" description="Helical" evidence="1">
    <location>
        <begin position="6"/>
        <end position="23"/>
    </location>
</feature>
<accession>A0A291DZR5</accession>
<organism evidence="2 3">
    <name type="scientific">Cedecea neteri</name>
    <dbReference type="NCBI Taxonomy" id="158822"/>
    <lineage>
        <taxon>Bacteria</taxon>
        <taxon>Pseudomonadati</taxon>
        <taxon>Pseudomonadota</taxon>
        <taxon>Gammaproteobacteria</taxon>
        <taxon>Enterobacterales</taxon>
        <taxon>Enterobacteriaceae</taxon>
        <taxon>Cedecea</taxon>
    </lineage>
</organism>
<dbReference type="Proteomes" id="UP000217979">
    <property type="component" value="Chromosome"/>
</dbReference>
<name>A0A291DZR5_9ENTR</name>
<dbReference type="EMBL" id="CP023525">
    <property type="protein sequence ID" value="ATF93203.1"/>
    <property type="molecule type" value="Genomic_DNA"/>
</dbReference>
<dbReference type="AlphaFoldDB" id="A0A291DZR5"/>
<evidence type="ECO:0000313" key="2">
    <source>
        <dbReference type="EMBL" id="ATF93203.1"/>
    </source>
</evidence>
<evidence type="ECO:0000313" key="3">
    <source>
        <dbReference type="Proteomes" id="UP000217979"/>
    </source>
</evidence>
<reference evidence="2 3" key="1">
    <citation type="submission" date="2017-09" db="EMBL/GenBank/DDBJ databases">
        <title>FDA dAtabase for Regulatory Grade micrObial Sequences (FDA-ARGOS): Supporting development and validation of Infectious Disease Dx tests.</title>
        <authorList>
            <person name="Minogue T."/>
            <person name="Wolcott M."/>
            <person name="Wasieloski L."/>
            <person name="Aguilar W."/>
            <person name="Moore D."/>
            <person name="Tallon L."/>
            <person name="Sadzewicz L."/>
            <person name="Ott S."/>
            <person name="Zhao X."/>
            <person name="Nagaraj S."/>
            <person name="Vavikolanu K."/>
            <person name="Aluvathingal J."/>
            <person name="Nadendla S."/>
            <person name="Sichtig H."/>
        </authorList>
    </citation>
    <scope>NUCLEOTIDE SEQUENCE [LARGE SCALE GENOMIC DNA]</scope>
    <source>
        <strain evidence="2 3">FDAARGOS_392</strain>
    </source>
</reference>
<keyword evidence="1" id="KW-0812">Transmembrane</keyword>
<evidence type="ECO:0000256" key="1">
    <source>
        <dbReference type="SAM" id="Phobius"/>
    </source>
</evidence>
<proteinExistence type="predicted"/>
<feature type="transmembrane region" description="Helical" evidence="1">
    <location>
        <begin position="43"/>
        <end position="63"/>
    </location>
</feature>
<protein>
    <submittedName>
        <fullName evidence="2">Uncharacterized protein</fullName>
    </submittedName>
</protein>
<sequence length="64" mass="7604">MNFPLIFSIQLAIIFFLIIVLLLEKMIHRSKKNMFLHKIKKLIIMPGVIVFVFSILTIITYKIR</sequence>